<proteinExistence type="predicted"/>
<evidence type="ECO:0000313" key="6">
    <source>
        <dbReference type="EMBL" id="CAE6502669.1"/>
    </source>
</evidence>
<dbReference type="PANTHER" id="PTHR44329:SF288">
    <property type="entry name" value="MITOGEN-ACTIVATED PROTEIN KINASE KINASE KINASE 20"/>
    <property type="match status" value="1"/>
</dbReference>
<organism evidence="6 7">
    <name type="scientific">Rhizoctonia solani</name>
    <dbReference type="NCBI Taxonomy" id="456999"/>
    <lineage>
        <taxon>Eukaryota</taxon>
        <taxon>Fungi</taxon>
        <taxon>Dikarya</taxon>
        <taxon>Basidiomycota</taxon>
        <taxon>Agaricomycotina</taxon>
        <taxon>Agaricomycetes</taxon>
        <taxon>Cantharellales</taxon>
        <taxon>Ceratobasidiaceae</taxon>
        <taxon>Rhizoctonia</taxon>
    </lineage>
</organism>
<protein>
    <recommendedName>
        <fullName evidence="5">Protein kinase domain-containing protein</fullName>
    </recommendedName>
</protein>
<accession>A0A8H3HEX9</accession>
<dbReference type="EMBL" id="CAJMWX010001701">
    <property type="protein sequence ID" value="CAE6502669.1"/>
    <property type="molecule type" value="Genomic_DNA"/>
</dbReference>
<comment type="caution">
    <text evidence="6">The sequence shown here is derived from an EMBL/GenBank/DDBJ whole genome shotgun (WGS) entry which is preliminary data.</text>
</comment>
<dbReference type="InterPro" id="IPR011009">
    <property type="entry name" value="Kinase-like_dom_sf"/>
</dbReference>
<evidence type="ECO:0000259" key="5">
    <source>
        <dbReference type="PROSITE" id="PS50011"/>
    </source>
</evidence>
<dbReference type="InterPro" id="IPR001245">
    <property type="entry name" value="Ser-Thr/Tyr_kinase_cat_dom"/>
</dbReference>
<dbReference type="SUPFAM" id="SSF56112">
    <property type="entry name" value="Protein kinase-like (PK-like)"/>
    <property type="match status" value="1"/>
</dbReference>
<dbReference type="InterPro" id="IPR008271">
    <property type="entry name" value="Ser/Thr_kinase_AS"/>
</dbReference>
<dbReference type="InterPro" id="IPR051681">
    <property type="entry name" value="Ser/Thr_Kinases-Pseudokinases"/>
</dbReference>
<evidence type="ECO:0000256" key="3">
    <source>
        <dbReference type="ARBA" id="ARBA00022777"/>
    </source>
</evidence>
<gene>
    <name evidence="6" type="ORF">RDB_LOCUS155580</name>
</gene>
<sequence>MENPHHTRKASHDSGTAVIGNTTPLENVVSLLVQHGCQDLTGDIPTENAPIRPHAYGGACDVYKWKLNWDGPGGIVIVPVAIKNLRCSSDSDAEAKLPKRAAKELLTWLQLDHPNVLPLLGLAIFNDGLSMVSPWMPYGNLRAYLQRNKDSGVRMGFCEQIRTGLVYIHSKDVVHGDMKAMNVMVSHEGTAMITDFGNSILKDLVLSFAPTTTFGMTHQYAPPEHLAAEYMPIATKKSDVYSYGMEILTGEIPFMGKNVTWLVMQASLGKLLPTRPSSIGDDIWSILLPCWAHDPSKRPSISEIYFPRSLIHAESPGQLSNLGAYYTDRFGRLGELDDLKKAIEYHSRALGSTPDGHPDFTLQLFRWARTCYIRYQHTGDLSYLSDSFGSFRRACISPTGVPRDRFSYALEWARVASKHNAIDYLEAYQTAIDLLPHFIWLGATANQRYEDIKTANNLAVEAASAAIISSNYSLALEWLEYARCAVWKQSLALRSPMDELLHVHPALAARLQAIVNELHGASPKSRAFLALSSDPTIRDQVVQQRHHLAEEYNAFITQARNLPGFENFLRPLKTSSLVHAARNGPIVVVNCYMDRCDALIIQPGRDNINHIPLPNIAFEEIKLARHAIESGLKRMSLRSIKKIKDDQETSAMAIERVLGILWGAIVKPVLDFLGYTSSFSGNLPHITWCPTGALSFLPLHAAGGYNQPRSRVFDYVISSYTPTLTALLKSSPSSLNHGSRVLAIGQEATPGYSPLPGIIKELEYVKTHTCDKAEYVQLIDNEATTAAVLDAMEQHDWVHFAGHAHQDVEDLAKSGFYLHDGIIDLATINKRSFKNKGLAFLSACQTAAGDENLPDQAVHIASCMLMAGYPSVIATMWSVVDVDAPLIVDKVYNRLMKGGKVGNGEAGEALHHAVAALREKVGEKEFARWVPYIHIGL</sequence>
<dbReference type="Pfam" id="PF12770">
    <property type="entry name" value="CHAT"/>
    <property type="match status" value="1"/>
</dbReference>
<dbReference type="GO" id="GO:0005524">
    <property type="term" value="F:ATP binding"/>
    <property type="evidence" value="ECO:0007669"/>
    <property type="project" value="UniProtKB-KW"/>
</dbReference>
<name>A0A8H3HEX9_9AGAM</name>
<dbReference type="PROSITE" id="PS00108">
    <property type="entry name" value="PROTEIN_KINASE_ST"/>
    <property type="match status" value="1"/>
</dbReference>
<keyword evidence="1" id="KW-0808">Transferase</keyword>
<dbReference type="Proteomes" id="UP000663888">
    <property type="component" value="Unassembled WGS sequence"/>
</dbReference>
<keyword evidence="2" id="KW-0547">Nucleotide-binding</keyword>
<evidence type="ECO:0000313" key="7">
    <source>
        <dbReference type="Proteomes" id="UP000663888"/>
    </source>
</evidence>
<evidence type="ECO:0000256" key="4">
    <source>
        <dbReference type="ARBA" id="ARBA00022840"/>
    </source>
</evidence>
<dbReference type="InterPro" id="IPR024983">
    <property type="entry name" value="CHAT_dom"/>
</dbReference>
<dbReference type="PANTHER" id="PTHR44329">
    <property type="entry name" value="SERINE/THREONINE-PROTEIN KINASE TNNI3K-RELATED"/>
    <property type="match status" value="1"/>
</dbReference>
<dbReference type="Pfam" id="PF07714">
    <property type="entry name" value="PK_Tyr_Ser-Thr"/>
    <property type="match status" value="1"/>
</dbReference>
<dbReference type="AlphaFoldDB" id="A0A8H3HEX9"/>
<feature type="domain" description="Protein kinase" evidence="5">
    <location>
        <begin position="48"/>
        <end position="311"/>
    </location>
</feature>
<keyword evidence="4" id="KW-0067">ATP-binding</keyword>
<reference evidence="6" key="1">
    <citation type="submission" date="2021-01" db="EMBL/GenBank/DDBJ databases">
        <authorList>
            <person name="Kaushik A."/>
        </authorList>
    </citation>
    <scope>NUCLEOTIDE SEQUENCE</scope>
    <source>
        <strain evidence="6">AG4-R118</strain>
    </source>
</reference>
<dbReference type="PROSITE" id="PS50011">
    <property type="entry name" value="PROTEIN_KINASE_DOM"/>
    <property type="match status" value="1"/>
</dbReference>
<evidence type="ECO:0000256" key="2">
    <source>
        <dbReference type="ARBA" id="ARBA00022741"/>
    </source>
</evidence>
<dbReference type="InterPro" id="IPR000719">
    <property type="entry name" value="Prot_kinase_dom"/>
</dbReference>
<dbReference type="Gene3D" id="1.10.510.10">
    <property type="entry name" value="Transferase(Phosphotransferase) domain 1"/>
    <property type="match status" value="1"/>
</dbReference>
<dbReference type="SMART" id="SM00220">
    <property type="entry name" value="S_TKc"/>
    <property type="match status" value="1"/>
</dbReference>
<evidence type="ECO:0000256" key="1">
    <source>
        <dbReference type="ARBA" id="ARBA00022679"/>
    </source>
</evidence>
<dbReference type="GO" id="GO:0004674">
    <property type="term" value="F:protein serine/threonine kinase activity"/>
    <property type="evidence" value="ECO:0007669"/>
    <property type="project" value="TreeGrafter"/>
</dbReference>
<keyword evidence="3" id="KW-0418">Kinase</keyword>